<evidence type="ECO:0000313" key="2">
    <source>
        <dbReference type="Proteomes" id="UP000571554"/>
    </source>
</evidence>
<gene>
    <name evidence="1" type="ORF">F4827_004077</name>
</gene>
<name>A0A7W9WUX0_9BURK</name>
<dbReference type="EMBL" id="JACHBW010000011">
    <property type="protein sequence ID" value="MBB6104218.1"/>
    <property type="molecule type" value="Genomic_DNA"/>
</dbReference>
<accession>A0A7W9WUX0</accession>
<dbReference type="RefSeq" id="WP_183726254.1">
    <property type="nucleotide sequence ID" value="NZ_JACHBW010000011.1"/>
</dbReference>
<keyword evidence="2" id="KW-1185">Reference proteome</keyword>
<dbReference type="AlphaFoldDB" id="A0A7W9WUX0"/>
<dbReference type="Proteomes" id="UP000571554">
    <property type="component" value="Unassembled WGS sequence"/>
</dbReference>
<evidence type="ECO:0000313" key="1">
    <source>
        <dbReference type="EMBL" id="MBB6104218.1"/>
    </source>
</evidence>
<protein>
    <submittedName>
        <fullName evidence="1">Uncharacterized protein</fullName>
    </submittedName>
</protein>
<proteinExistence type="predicted"/>
<comment type="caution">
    <text evidence="1">The sequence shown here is derived from an EMBL/GenBank/DDBJ whole genome shotgun (WGS) entry which is preliminary data.</text>
</comment>
<organism evidence="1 2">
    <name type="scientific">Paraburkholderia bannensis</name>
    <dbReference type="NCBI Taxonomy" id="765414"/>
    <lineage>
        <taxon>Bacteria</taxon>
        <taxon>Pseudomonadati</taxon>
        <taxon>Pseudomonadota</taxon>
        <taxon>Betaproteobacteria</taxon>
        <taxon>Burkholderiales</taxon>
        <taxon>Burkholderiaceae</taxon>
        <taxon>Paraburkholderia</taxon>
    </lineage>
</organism>
<reference evidence="1 2" key="1">
    <citation type="submission" date="2020-08" db="EMBL/GenBank/DDBJ databases">
        <title>Above-ground endophytic microbial communities from plants in different locations in the United States.</title>
        <authorList>
            <person name="Frank C."/>
        </authorList>
    </citation>
    <scope>NUCLEOTIDE SEQUENCE [LARGE SCALE GENOMIC DNA]</scope>
    <source>
        <strain evidence="1 2">WP4_2_2</strain>
    </source>
</reference>
<sequence>MGCRTEIATHINHLVCDASPVPSLDLDVCCYRTVNAAIRRGKLAGIYRTGYGLAAVEAVEFRVFCSANVRQSAYLRPRRFVECQSMVKSRPSWGGSPPVNVEIRIFRVFTKRDLAQSSETGGATLQLA</sequence>